<evidence type="ECO:0000256" key="6">
    <source>
        <dbReference type="ARBA" id="ARBA00023014"/>
    </source>
</evidence>
<proteinExistence type="inferred from homology"/>
<evidence type="ECO:0000256" key="8">
    <source>
        <dbReference type="ARBA" id="ARBA00023779"/>
    </source>
</evidence>
<feature type="domain" description="Uracil-DNA glycosylase-like" evidence="10">
    <location>
        <begin position="53"/>
        <end position="219"/>
    </location>
</feature>
<evidence type="ECO:0000256" key="7">
    <source>
        <dbReference type="ARBA" id="ARBA00023204"/>
    </source>
</evidence>
<keyword evidence="7" id="KW-0234">DNA repair</keyword>
<protein>
    <recommendedName>
        <fullName evidence="9">Type-5 uracil-DNA glycosylase</fullName>
    </recommendedName>
</protein>
<evidence type="ECO:0000256" key="2">
    <source>
        <dbReference type="ARBA" id="ARBA00022723"/>
    </source>
</evidence>
<dbReference type="InterPro" id="IPR051536">
    <property type="entry name" value="UDG_Type-4/5"/>
</dbReference>
<dbReference type="Proteomes" id="UP001268819">
    <property type="component" value="Unassembled WGS sequence"/>
</dbReference>
<organism evidence="11 12">
    <name type="scientific">Saccharothrix longispora</name>
    <dbReference type="NCBI Taxonomy" id="33920"/>
    <lineage>
        <taxon>Bacteria</taxon>
        <taxon>Bacillati</taxon>
        <taxon>Actinomycetota</taxon>
        <taxon>Actinomycetes</taxon>
        <taxon>Pseudonocardiales</taxon>
        <taxon>Pseudonocardiaceae</taxon>
        <taxon>Saccharothrix</taxon>
    </lineage>
</organism>
<dbReference type="Gene3D" id="3.40.470.10">
    <property type="entry name" value="Uracil-DNA glycosylase-like domain"/>
    <property type="match status" value="1"/>
</dbReference>
<evidence type="ECO:0000256" key="1">
    <source>
        <dbReference type="ARBA" id="ARBA00022485"/>
    </source>
</evidence>
<evidence type="ECO:0000256" key="3">
    <source>
        <dbReference type="ARBA" id="ARBA00022763"/>
    </source>
</evidence>
<evidence type="ECO:0000256" key="9">
    <source>
        <dbReference type="ARBA" id="ARBA00023887"/>
    </source>
</evidence>
<dbReference type="CDD" id="cd10031">
    <property type="entry name" value="UDG-F5_TTUDGB_like"/>
    <property type="match status" value="1"/>
</dbReference>
<keyword evidence="4" id="KW-0378">Hydrolase</keyword>
<evidence type="ECO:0000313" key="11">
    <source>
        <dbReference type="EMBL" id="MDR6592879.1"/>
    </source>
</evidence>
<gene>
    <name evidence="11" type="ORF">J2S66_001263</name>
</gene>
<evidence type="ECO:0000256" key="5">
    <source>
        <dbReference type="ARBA" id="ARBA00023004"/>
    </source>
</evidence>
<dbReference type="SMART" id="SM00986">
    <property type="entry name" value="UDG"/>
    <property type="match status" value="1"/>
</dbReference>
<evidence type="ECO:0000256" key="4">
    <source>
        <dbReference type="ARBA" id="ARBA00022801"/>
    </source>
</evidence>
<keyword evidence="12" id="KW-1185">Reference proteome</keyword>
<keyword evidence="3" id="KW-0227">DNA damage</keyword>
<dbReference type="InterPro" id="IPR005122">
    <property type="entry name" value="Uracil-DNA_glycosylase-like"/>
</dbReference>
<dbReference type="PANTHER" id="PTHR33693:SF3">
    <property type="entry name" value="TYPE-5 URACIL-DNA GLYCOSYLASE"/>
    <property type="match status" value="1"/>
</dbReference>
<dbReference type="SUPFAM" id="SSF52141">
    <property type="entry name" value="Uracil-DNA glycosylase-like"/>
    <property type="match status" value="1"/>
</dbReference>
<keyword evidence="6" id="KW-0411">Iron-sulfur</keyword>
<dbReference type="EMBL" id="JAVDSG010000001">
    <property type="protein sequence ID" value="MDR6592879.1"/>
    <property type="molecule type" value="Genomic_DNA"/>
</dbReference>
<dbReference type="Pfam" id="PF03167">
    <property type="entry name" value="UDG"/>
    <property type="match status" value="1"/>
</dbReference>
<accession>A0ABU1PQG0</accession>
<keyword evidence="2" id="KW-0479">Metal-binding</keyword>
<dbReference type="RefSeq" id="WP_310304863.1">
    <property type="nucleotide sequence ID" value="NZ_BAAAXB010000001.1"/>
</dbReference>
<reference evidence="11 12" key="1">
    <citation type="submission" date="2023-07" db="EMBL/GenBank/DDBJ databases">
        <title>Sequencing the genomes of 1000 actinobacteria strains.</title>
        <authorList>
            <person name="Klenk H.-P."/>
        </authorList>
    </citation>
    <scope>NUCLEOTIDE SEQUENCE [LARGE SCALE GENOMIC DNA]</scope>
    <source>
        <strain evidence="11 12">DSM 43749</strain>
    </source>
</reference>
<dbReference type="PANTHER" id="PTHR33693">
    <property type="entry name" value="TYPE-5 URACIL-DNA GLYCOSYLASE"/>
    <property type="match status" value="1"/>
</dbReference>
<comment type="similarity">
    <text evidence="8">Belongs to the uracil-DNA glycosylase (UDG) superfamily. Type 5 (UDGb) family.</text>
</comment>
<keyword evidence="5" id="KW-0408">Iron</keyword>
<dbReference type="InterPro" id="IPR036895">
    <property type="entry name" value="Uracil-DNA_glycosylase-like_sf"/>
</dbReference>
<name>A0ABU1PQG0_9PSEU</name>
<comment type="caution">
    <text evidence="11">The sequence shown here is derived from an EMBL/GenBank/DDBJ whole genome shotgun (WGS) entry which is preliminary data.</text>
</comment>
<dbReference type="SMART" id="SM00987">
    <property type="entry name" value="UreE_C"/>
    <property type="match status" value="1"/>
</dbReference>
<sequence>MDAPDDPAAVLADLGERIAACTRCPRLVSWRREVAGHPPPRFAGERYWARPVPGFGDPAARVYVLGLATAAHGGNRTGRAFTGNPTGDWVVRALHRAGLADRPTSEHADDGLRLDGAWTGSAVRCAPPGNRPTPLERDTCLGFLSEEVRALTRLRVLLVLGGFAWDAATRWAGVRPRPRFGHGVEHRLDAGPTLLGCYHPSRQNTNTGVLTEAMLDAVVARAVELARP</sequence>
<keyword evidence="1" id="KW-0004">4Fe-4S</keyword>
<evidence type="ECO:0000313" key="12">
    <source>
        <dbReference type="Proteomes" id="UP001268819"/>
    </source>
</evidence>
<dbReference type="InterPro" id="IPR044147">
    <property type="entry name" value="UdgB-like"/>
</dbReference>
<evidence type="ECO:0000259" key="10">
    <source>
        <dbReference type="SMART" id="SM00986"/>
    </source>
</evidence>